<evidence type="ECO:0000313" key="3">
    <source>
        <dbReference type="EMBL" id="NKC28717.1"/>
    </source>
</evidence>
<protein>
    <recommendedName>
        <fullName evidence="5">Calcium-binding protein</fullName>
    </recommendedName>
</protein>
<dbReference type="PANTHER" id="PTHR38340:SF1">
    <property type="entry name" value="S-LAYER PROTEIN"/>
    <property type="match status" value="1"/>
</dbReference>
<comment type="subcellular location">
    <subcellularLocation>
        <location evidence="1">Secreted</location>
    </subcellularLocation>
</comment>
<gene>
    <name evidence="3" type="ORF">HED52_15845</name>
</gene>
<dbReference type="Proteomes" id="UP000568486">
    <property type="component" value="Unassembled WGS sequence"/>
</dbReference>
<keyword evidence="4" id="KW-1185">Reference proteome</keyword>
<proteinExistence type="predicted"/>
<dbReference type="Gene3D" id="2.150.10.10">
    <property type="entry name" value="Serralysin-like metalloprotease, C-terminal"/>
    <property type="match status" value="1"/>
</dbReference>
<accession>A0ABX1DZL8</accession>
<dbReference type="InterPro" id="IPR050557">
    <property type="entry name" value="RTX_toxin/Mannuronan_C5-epim"/>
</dbReference>
<keyword evidence="2" id="KW-0964">Secreted</keyword>
<dbReference type="InterPro" id="IPR001343">
    <property type="entry name" value="Hemolysn_Ca-bd"/>
</dbReference>
<evidence type="ECO:0000313" key="4">
    <source>
        <dbReference type="Proteomes" id="UP000568486"/>
    </source>
</evidence>
<name>A0ABX1DZL8_9HYPH</name>
<dbReference type="PROSITE" id="PS00330">
    <property type="entry name" value="HEMOLYSIN_CALCIUM"/>
    <property type="match status" value="2"/>
</dbReference>
<dbReference type="PANTHER" id="PTHR38340">
    <property type="entry name" value="S-LAYER PROTEIN"/>
    <property type="match status" value="1"/>
</dbReference>
<evidence type="ECO:0000256" key="2">
    <source>
        <dbReference type="ARBA" id="ARBA00022525"/>
    </source>
</evidence>
<evidence type="ECO:0008006" key="5">
    <source>
        <dbReference type="Google" id="ProtNLM"/>
    </source>
</evidence>
<dbReference type="EMBL" id="JAAVLR010000002">
    <property type="protein sequence ID" value="NKC28717.1"/>
    <property type="molecule type" value="Genomic_DNA"/>
</dbReference>
<dbReference type="PRINTS" id="PR00313">
    <property type="entry name" value="CABNDNGRPT"/>
</dbReference>
<dbReference type="Pfam" id="PF00353">
    <property type="entry name" value="HemolysinCabind"/>
    <property type="match status" value="1"/>
</dbReference>
<dbReference type="InterPro" id="IPR011049">
    <property type="entry name" value="Serralysin-like_metalloprot_C"/>
</dbReference>
<reference evidence="3 4" key="1">
    <citation type="submission" date="2020-03" db="EMBL/GenBank/DDBJ databases">
        <title>Whole genome sequencing of clinical and environmental type strains of Ochrobactrum.</title>
        <authorList>
            <person name="Dharne M."/>
        </authorList>
    </citation>
    <scope>NUCLEOTIDE SEQUENCE [LARGE SCALE GENOMIC DNA]</scope>
    <source>
        <strain evidence="3 4">DSM 22292</strain>
    </source>
</reference>
<dbReference type="InterPro" id="IPR018511">
    <property type="entry name" value="Hemolysin-typ_Ca-bd_CS"/>
</dbReference>
<dbReference type="SUPFAM" id="SSF51120">
    <property type="entry name" value="beta-Roll"/>
    <property type="match status" value="1"/>
</dbReference>
<organism evidence="3 4">
    <name type="scientific">Brucella ciceri</name>
    <dbReference type="NCBI Taxonomy" id="391287"/>
    <lineage>
        <taxon>Bacteria</taxon>
        <taxon>Pseudomonadati</taxon>
        <taxon>Pseudomonadota</taxon>
        <taxon>Alphaproteobacteria</taxon>
        <taxon>Hyphomicrobiales</taxon>
        <taxon>Brucellaceae</taxon>
        <taxon>Brucella/Ochrobactrum group</taxon>
        <taxon>Brucella</taxon>
    </lineage>
</organism>
<evidence type="ECO:0000256" key="1">
    <source>
        <dbReference type="ARBA" id="ARBA00004613"/>
    </source>
</evidence>
<comment type="caution">
    <text evidence="3">The sequence shown here is derived from an EMBL/GenBank/DDBJ whole genome shotgun (WGS) entry which is preliminary data.</text>
</comment>
<sequence>MGNDELWGDSADFTGQGDDRLFGGDGDDVLNGGYGADYLSGGVGNDQVHGDRGDDTLFGDAGDDWLSHVYAGYDRLDGGRAMMVLASPTPMEIRWKGNRWRRWAGPARADPLR</sequence>